<comment type="caution">
    <text evidence="6">The sequence shown here is derived from an EMBL/GenBank/DDBJ whole genome shotgun (WGS) entry which is preliminary data.</text>
</comment>
<evidence type="ECO:0000256" key="2">
    <source>
        <dbReference type="ARBA" id="ARBA00022723"/>
    </source>
</evidence>
<evidence type="ECO:0000313" key="6">
    <source>
        <dbReference type="EMBL" id="KAH9830172.1"/>
    </source>
</evidence>
<dbReference type="CDD" id="cd09817">
    <property type="entry name" value="linoleate_diol_synthase_like"/>
    <property type="match status" value="1"/>
</dbReference>
<evidence type="ECO:0000256" key="1">
    <source>
        <dbReference type="ARBA" id="ARBA00022617"/>
    </source>
</evidence>
<keyword evidence="4" id="KW-0560">Oxidoreductase</keyword>
<keyword evidence="1" id="KW-0349">Heme</keyword>
<keyword evidence="3" id="KW-0223">Dioxygenase</keyword>
<keyword evidence="2" id="KW-0479">Metal-binding</keyword>
<dbReference type="GeneID" id="72008800"/>
<dbReference type="RefSeq" id="XP_047773524.1">
    <property type="nucleotide sequence ID" value="XM_047928068.1"/>
</dbReference>
<accession>A0ABQ8K0J4</accession>
<dbReference type="GO" id="GO:0004601">
    <property type="term" value="F:peroxidase activity"/>
    <property type="evidence" value="ECO:0007669"/>
    <property type="project" value="UniProtKB-KW"/>
</dbReference>
<keyword evidence="5" id="KW-0408">Iron</keyword>
<dbReference type="InterPro" id="IPR019791">
    <property type="entry name" value="Haem_peroxidase_animal"/>
</dbReference>
<sequence>MSTILQNVKTAVDALAASAAPLDDAGARPQPPYLSREITDIQERLLRGPGFTPADLPAYIHAVRSLNGPGIDDREFLLEKLLTLMARSPDDSAFAKQVERAAIQLLYKDLPHPPSGYLTLPKTPSAPPSAPSPTDGAKYAFRSADGAHYNVLMPTLGMAGTPYARSVPSTTPLPPQYLPDPGLVFDTLLKRDEFVEHPGGFSAMFFAFANIVIHSVFNTDARDWTKNAASSYLDLSPLYGSAQAQVDSVRRKDGSGRLWEDVFADARLLFMPPSTAALLVLFCRNHNFVASRILAVNERATFADPAKINLEARAAQDEELFQRARLVNTAFFMQVILGDYVGAILGLTRDGLGWRLNPLETMRGMNHEFAPQGEGNMVSAEFNLMYRWHATSSAQDTEWVDALFKGMFGGRSGGEVCGLVAIWVTVDEFKTGAVKLVMGAPKDVKEWSFNGLKRGHDGRFADEDLAKILLDATESPASAFKARGIPDALRVIEILGIMQSRSWGTCSLNEFRSFIGLRPYKTFEEWNPDPKIYMAAESLYHHIDNLELHVGLQAEEAKVPMPGSGLCPGYTISRAILADAVCLTRGDRFLTVDMTPFNLTSWGYQDCMYDKQDGSIGGIINKMLFRTLPDYYPAASAYALFPFIVPKRMKGFVSALPDSPVAKYDWTRPAGPARARSLPSSAQLVPNGNGVNGLAKPEGRVQSLLGGVMPDVAAVDRVLYNDDAVAKQAWSIRTLTEQLIATRSIEHVGSKNKYLNVVRDVINVLPVAWIVNDIVGLPLKTEANPKGIYRPQEVVDMFRSVASYVYDEAPASRKFEVHEHAVRAAALIMRSAKENLSDSNGHSLSGFADSAIQSAIGRNERERPFLQTLWAASQGSSRDALAAGIFAELVPTAVLFSRAICQVVDYYLSDERRARFVDVLSRSQRPDAAFDAMIAEALDGLSFQNAASLNHGLMHPSLFIQAAFHILQPIFALISVQRASGLSGQLHRIMNAGDGDKVQYLDTNAEITSWPVSLIIEFKIC</sequence>
<dbReference type="PROSITE" id="PS50292">
    <property type="entry name" value="PEROXIDASE_3"/>
    <property type="match status" value="1"/>
</dbReference>
<evidence type="ECO:0000256" key="5">
    <source>
        <dbReference type="ARBA" id="ARBA00023004"/>
    </source>
</evidence>
<dbReference type="EMBL" id="JADCUA010000033">
    <property type="protein sequence ID" value="KAH9830172.1"/>
    <property type="molecule type" value="Genomic_DNA"/>
</dbReference>
<dbReference type="Gene3D" id="1.10.640.10">
    <property type="entry name" value="Haem peroxidase domain superfamily, animal type"/>
    <property type="match status" value="1"/>
</dbReference>
<dbReference type="PANTHER" id="PTHR11903:SF37">
    <property type="entry name" value="PSI-PRODUCING OXYGENASE A"/>
    <property type="match status" value="1"/>
</dbReference>
<dbReference type="InterPro" id="IPR034812">
    <property type="entry name" value="Ppo-like_N"/>
</dbReference>
<dbReference type="InterPro" id="IPR037120">
    <property type="entry name" value="Haem_peroxidase_sf_animal"/>
</dbReference>
<dbReference type="Proteomes" id="UP000814176">
    <property type="component" value="Unassembled WGS sequence"/>
</dbReference>
<dbReference type="PANTHER" id="PTHR11903">
    <property type="entry name" value="PROSTAGLANDIN G/H SYNTHASE"/>
    <property type="match status" value="1"/>
</dbReference>
<keyword evidence="7" id="KW-1185">Reference proteome</keyword>
<evidence type="ECO:0000313" key="7">
    <source>
        <dbReference type="Proteomes" id="UP000814176"/>
    </source>
</evidence>
<keyword evidence="6" id="KW-0575">Peroxidase</keyword>
<dbReference type="InterPro" id="IPR010255">
    <property type="entry name" value="Haem_peroxidase_sf"/>
</dbReference>
<evidence type="ECO:0000256" key="4">
    <source>
        <dbReference type="ARBA" id="ARBA00023002"/>
    </source>
</evidence>
<dbReference type="SUPFAM" id="SSF48113">
    <property type="entry name" value="Heme-dependent peroxidases"/>
    <property type="match status" value="1"/>
</dbReference>
<organism evidence="6 7">
    <name type="scientific">Rhodofomes roseus</name>
    <dbReference type="NCBI Taxonomy" id="34475"/>
    <lineage>
        <taxon>Eukaryota</taxon>
        <taxon>Fungi</taxon>
        <taxon>Dikarya</taxon>
        <taxon>Basidiomycota</taxon>
        <taxon>Agaricomycotina</taxon>
        <taxon>Agaricomycetes</taxon>
        <taxon>Polyporales</taxon>
        <taxon>Rhodofomes</taxon>
    </lineage>
</organism>
<protein>
    <submittedName>
        <fullName evidence="6">Heme peroxidase</fullName>
    </submittedName>
</protein>
<gene>
    <name evidence="6" type="ORF">C8Q71DRAFT_862755</name>
</gene>
<proteinExistence type="predicted"/>
<dbReference type="Pfam" id="PF03098">
    <property type="entry name" value="An_peroxidase"/>
    <property type="match status" value="2"/>
</dbReference>
<name>A0ABQ8K0J4_9APHY</name>
<dbReference type="InterPro" id="IPR050783">
    <property type="entry name" value="Oxylipin_biosynth_metab"/>
</dbReference>
<evidence type="ECO:0000256" key="3">
    <source>
        <dbReference type="ARBA" id="ARBA00022964"/>
    </source>
</evidence>
<reference evidence="6 7" key="1">
    <citation type="journal article" date="2021" name="Environ. Microbiol.">
        <title>Gene family expansions and transcriptome signatures uncover fungal adaptations to wood decay.</title>
        <authorList>
            <person name="Hage H."/>
            <person name="Miyauchi S."/>
            <person name="Viragh M."/>
            <person name="Drula E."/>
            <person name="Min B."/>
            <person name="Chaduli D."/>
            <person name="Navarro D."/>
            <person name="Favel A."/>
            <person name="Norest M."/>
            <person name="Lesage-Meessen L."/>
            <person name="Balint B."/>
            <person name="Merenyi Z."/>
            <person name="de Eugenio L."/>
            <person name="Morin E."/>
            <person name="Martinez A.T."/>
            <person name="Baldrian P."/>
            <person name="Stursova M."/>
            <person name="Martinez M.J."/>
            <person name="Novotny C."/>
            <person name="Magnuson J.K."/>
            <person name="Spatafora J.W."/>
            <person name="Maurice S."/>
            <person name="Pangilinan J."/>
            <person name="Andreopoulos W."/>
            <person name="LaButti K."/>
            <person name="Hundley H."/>
            <person name="Na H."/>
            <person name="Kuo A."/>
            <person name="Barry K."/>
            <person name="Lipzen A."/>
            <person name="Henrissat B."/>
            <person name="Riley R."/>
            <person name="Ahrendt S."/>
            <person name="Nagy L.G."/>
            <person name="Grigoriev I.V."/>
            <person name="Martin F."/>
            <person name="Rosso M.N."/>
        </authorList>
    </citation>
    <scope>NUCLEOTIDE SEQUENCE [LARGE SCALE GENOMIC DNA]</scope>
    <source>
        <strain evidence="6 7">CIRM-BRFM 1785</strain>
    </source>
</reference>